<dbReference type="Pfam" id="PF02515">
    <property type="entry name" value="CoA_transf_3"/>
    <property type="match status" value="1"/>
</dbReference>
<evidence type="ECO:0000313" key="3">
    <source>
        <dbReference type="EMBL" id="SDF59101.1"/>
    </source>
</evidence>
<keyword evidence="1 3" id="KW-0808">Transferase</keyword>
<dbReference type="GO" id="GO:0008410">
    <property type="term" value="F:CoA-transferase activity"/>
    <property type="evidence" value="ECO:0007669"/>
    <property type="project" value="TreeGrafter"/>
</dbReference>
<evidence type="ECO:0000256" key="2">
    <source>
        <dbReference type="SAM" id="MobiDB-lite"/>
    </source>
</evidence>
<sequence length="412" mass="43633">MPDDTGPGPATGGGGPLSGLLVADFSRILAGPYATMLLADMGADVIKVEGPRGDDTRTWTPPVREGVSTYYLGVNRGKRALTLDLREPEDAAAARELARRADVLIENFRPGGLDRYALDFDSVRTANPGIVYASISGFGTGAGRNVPGYDLMVQAISGLMSLTGDPDGPPYRAGISVFDVMAGNHAVIGILAALRHREATGTGQHVEVNLLSSALTGLVNHSSAYAAGGVVPYRMGNAHPSVFPYEPLPTADNDLIVTAANDGQFRKLCEVLGIPEVADDPRFARNADRTERREELRPLLVERLRARGAVEWFDLLVAAGVPCGPINTIDGGFAMAERFGLDPVVEVGEGGRAVPTTRHPIRFSETPAAYRLPPPEPDEHGAEIRAWLNTPHPAGTSPAPDALRAPREDGDG</sequence>
<dbReference type="InterPro" id="IPR044855">
    <property type="entry name" value="CoA-Trfase_III_dom3_sf"/>
</dbReference>
<dbReference type="PANTHER" id="PTHR48207:SF3">
    <property type="entry name" value="SUCCINATE--HYDROXYMETHYLGLUTARATE COA-TRANSFERASE"/>
    <property type="match status" value="1"/>
</dbReference>
<dbReference type="SUPFAM" id="SSF89796">
    <property type="entry name" value="CoA-transferase family III (CaiB/BaiF)"/>
    <property type="match status" value="1"/>
</dbReference>
<accession>A0A1G7MBP0</accession>
<feature type="region of interest" description="Disordered" evidence="2">
    <location>
        <begin position="387"/>
        <end position="412"/>
    </location>
</feature>
<name>A0A1G7MBP0_9ACTN</name>
<evidence type="ECO:0000313" key="4">
    <source>
        <dbReference type="Proteomes" id="UP000198614"/>
    </source>
</evidence>
<proteinExistence type="predicted"/>
<dbReference type="Gene3D" id="3.40.50.10540">
    <property type="entry name" value="Crotonobetainyl-coa:carnitine coa-transferase, domain 1"/>
    <property type="match status" value="1"/>
</dbReference>
<dbReference type="EMBL" id="FNAX01000009">
    <property type="protein sequence ID" value="SDF59101.1"/>
    <property type="molecule type" value="Genomic_DNA"/>
</dbReference>
<gene>
    <name evidence="3" type="ORF">SAMN05216260_109128</name>
</gene>
<reference evidence="3 4" key="1">
    <citation type="submission" date="2016-10" db="EMBL/GenBank/DDBJ databases">
        <authorList>
            <person name="de Groot N.N."/>
        </authorList>
    </citation>
    <scope>NUCLEOTIDE SEQUENCE [LARGE SCALE GENOMIC DNA]</scope>
    <source>
        <strain evidence="3 4">CGMCC 4.1859</strain>
    </source>
</reference>
<protein>
    <submittedName>
        <fullName evidence="3">Crotonobetainyl-CoA:carnitine CoA-transferase CaiB</fullName>
    </submittedName>
</protein>
<evidence type="ECO:0000256" key="1">
    <source>
        <dbReference type="ARBA" id="ARBA00022679"/>
    </source>
</evidence>
<organism evidence="3 4">
    <name type="scientific">Streptomyces griseoaurantiacus</name>
    <dbReference type="NCBI Taxonomy" id="68213"/>
    <lineage>
        <taxon>Bacteria</taxon>
        <taxon>Bacillati</taxon>
        <taxon>Actinomycetota</taxon>
        <taxon>Actinomycetes</taxon>
        <taxon>Kitasatosporales</taxon>
        <taxon>Streptomycetaceae</taxon>
        <taxon>Streptomyces</taxon>
        <taxon>Streptomyces aurantiacus group</taxon>
    </lineage>
</organism>
<dbReference type="InterPro" id="IPR003673">
    <property type="entry name" value="CoA-Trfase_fam_III"/>
</dbReference>
<dbReference type="Gene3D" id="3.30.1540.10">
    <property type="entry name" value="formyl-coa transferase, domain 3"/>
    <property type="match status" value="1"/>
</dbReference>
<dbReference type="InterPro" id="IPR050483">
    <property type="entry name" value="CoA-transferase_III_domain"/>
</dbReference>
<dbReference type="PANTHER" id="PTHR48207">
    <property type="entry name" value="SUCCINATE--HYDROXYMETHYLGLUTARATE COA-TRANSFERASE"/>
    <property type="match status" value="1"/>
</dbReference>
<dbReference type="InterPro" id="IPR023606">
    <property type="entry name" value="CoA-Trfase_III_dom_1_sf"/>
</dbReference>
<dbReference type="Proteomes" id="UP000198614">
    <property type="component" value="Unassembled WGS sequence"/>
</dbReference>
<dbReference type="AlphaFoldDB" id="A0A1G7MBP0"/>